<dbReference type="KEGG" id="sper:EW093_02260"/>
<sequence length="77" mass="8314">MKEDNYFKNFESLSMEESLDVNGGGSFIGDTVRFVGKQIKDAAISAVKVVERVVGIGSAAKAGFESGKNDDCFNFIK</sequence>
<keyword evidence="2" id="KW-1185">Reference proteome</keyword>
<reference evidence="1 2" key="1">
    <citation type="submission" date="2019-02" db="EMBL/GenBank/DDBJ databases">
        <authorList>
            <person name="Fomenkov A."/>
            <person name="Dubinina G."/>
            <person name="Grabovich M."/>
            <person name="Vincze T."/>
            <person name="Roberts R.J."/>
        </authorList>
    </citation>
    <scope>NUCLEOTIDE SEQUENCE [LARGE SCALE GENOMIC DNA]</scope>
    <source>
        <strain evidence="1 2">P</strain>
    </source>
</reference>
<name>A0A5C1Q897_9SPIO</name>
<gene>
    <name evidence="1" type="ORF">EW093_02260</name>
</gene>
<proteinExistence type="predicted"/>
<evidence type="ECO:0000313" key="1">
    <source>
        <dbReference type="EMBL" id="QEN03568.1"/>
    </source>
</evidence>
<dbReference type="EMBL" id="CP035807">
    <property type="protein sequence ID" value="QEN03568.1"/>
    <property type="molecule type" value="Genomic_DNA"/>
</dbReference>
<dbReference type="AlphaFoldDB" id="A0A5C1Q897"/>
<dbReference type="RefSeq" id="WP_149566826.1">
    <property type="nucleotide sequence ID" value="NZ_CP035807.1"/>
</dbReference>
<protein>
    <recommendedName>
        <fullName evidence="3">Bacteriocin</fullName>
    </recommendedName>
</protein>
<organism evidence="1 2">
    <name type="scientific">Thiospirochaeta perfilievii</name>
    <dbReference type="NCBI Taxonomy" id="252967"/>
    <lineage>
        <taxon>Bacteria</taxon>
        <taxon>Pseudomonadati</taxon>
        <taxon>Spirochaetota</taxon>
        <taxon>Spirochaetia</taxon>
        <taxon>Spirochaetales</taxon>
        <taxon>Spirochaetaceae</taxon>
        <taxon>Thiospirochaeta</taxon>
    </lineage>
</organism>
<reference evidence="1 2" key="2">
    <citation type="submission" date="2019-09" db="EMBL/GenBank/DDBJ databases">
        <title>Complete Genome Sequence and Methylome Analysis of free living Spirochaetas.</title>
        <authorList>
            <person name="Leshcheva N."/>
            <person name="Mikheeva N."/>
        </authorList>
    </citation>
    <scope>NUCLEOTIDE SEQUENCE [LARGE SCALE GENOMIC DNA]</scope>
    <source>
        <strain evidence="1 2">P</strain>
    </source>
</reference>
<dbReference type="Proteomes" id="UP000323824">
    <property type="component" value="Chromosome"/>
</dbReference>
<accession>A0A5C1Q897</accession>
<evidence type="ECO:0008006" key="3">
    <source>
        <dbReference type="Google" id="ProtNLM"/>
    </source>
</evidence>
<evidence type="ECO:0000313" key="2">
    <source>
        <dbReference type="Proteomes" id="UP000323824"/>
    </source>
</evidence>